<gene>
    <name evidence="3" type="ORF">M752DRAFT_294462</name>
</gene>
<reference evidence="3 4" key="1">
    <citation type="submission" date="2018-07" db="EMBL/GenBank/DDBJ databases">
        <title>Section-level genome sequencing of Aspergillus section Nigri to investigate inter- and intra-species variation.</title>
        <authorList>
            <consortium name="DOE Joint Genome Institute"/>
            <person name="Vesth T.C."/>
            <person name="Nybo J.L."/>
            <person name="Theobald S."/>
            <person name="Frisvad J.C."/>
            <person name="Larsen T.O."/>
            <person name="Nielsen K.F."/>
            <person name="Hoof J.B."/>
            <person name="Brandl J."/>
            <person name="Salamov A."/>
            <person name="Riley R."/>
            <person name="Gladden J.M."/>
            <person name="Phatale P."/>
            <person name="Nielsen M.T."/>
            <person name="Lyhne E.K."/>
            <person name="Kogle M.E."/>
            <person name="Strasser K."/>
            <person name="McDonnell E."/>
            <person name="Barry K."/>
            <person name="Clum A."/>
            <person name="Chen C."/>
            <person name="Nolan M."/>
            <person name="Sandor L."/>
            <person name="Kuo A."/>
            <person name="Lipzen A."/>
            <person name="Hainaut M."/>
            <person name="Drula E."/>
            <person name="Tsang A."/>
            <person name="Magnuson J.K."/>
            <person name="Henrissat B."/>
            <person name="Wiebenga A."/>
            <person name="Simmons B.A."/>
            <person name="Makela M.R."/>
            <person name="De vries R.P."/>
            <person name="Grigoriev I.V."/>
            <person name="Mortensen U.H."/>
            <person name="Baker S.E."/>
            <person name="Andersen M.R."/>
        </authorList>
    </citation>
    <scope>NUCLEOTIDE SEQUENCE [LARGE SCALE GENOMIC DNA]</scope>
    <source>
        <strain evidence="3 4">ATCC 13157</strain>
    </source>
</reference>
<organism evidence="3 4">
    <name type="scientific">Aspergillus phoenicis ATCC 13157</name>
    <dbReference type="NCBI Taxonomy" id="1353007"/>
    <lineage>
        <taxon>Eukaryota</taxon>
        <taxon>Fungi</taxon>
        <taxon>Dikarya</taxon>
        <taxon>Ascomycota</taxon>
        <taxon>Pezizomycotina</taxon>
        <taxon>Eurotiomycetes</taxon>
        <taxon>Eurotiomycetidae</taxon>
        <taxon>Eurotiales</taxon>
        <taxon>Aspergillaceae</taxon>
        <taxon>Aspergillus</taxon>
    </lineage>
</organism>
<keyword evidence="1" id="KW-0175">Coiled coil</keyword>
<evidence type="ECO:0000313" key="4">
    <source>
        <dbReference type="Proteomes" id="UP000254937"/>
    </source>
</evidence>
<evidence type="ECO:0000256" key="1">
    <source>
        <dbReference type="SAM" id="Coils"/>
    </source>
</evidence>
<keyword evidence="4" id="KW-1185">Reference proteome</keyword>
<feature type="region of interest" description="Disordered" evidence="2">
    <location>
        <begin position="1"/>
        <end position="39"/>
    </location>
</feature>
<protein>
    <submittedName>
        <fullName evidence="3">Uncharacterized protein</fullName>
    </submittedName>
</protein>
<dbReference type="AlphaFoldDB" id="A0A370PHD9"/>
<name>A0A370PHD9_ASPPH</name>
<feature type="coiled-coil region" evidence="1">
    <location>
        <begin position="153"/>
        <end position="194"/>
    </location>
</feature>
<evidence type="ECO:0000256" key="2">
    <source>
        <dbReference type="SAM" id="MobiDB-lite"/>
    </source>
</evidence>
<sequence>MVRRKSTIAAPKSGKGIRPSRKHLVEEDTSNDDNAGSYGSKRSKLEFIEKGRGSLIQMFPPPYRCYENRPSPYYCMSLPPRCPILDEVTVPTAVIGMTTNELWLKRDDMFYNMDHEALSLCADTKSLYRLTNLQGRTMKPEDCQFLPQYANHLQRLNLALTLTNDYVKQLEQQRDQMRTDMKSWRAERREWEATILAANGMRTSILEPLVQVEKEKEAQGYFPDDFAGYHPDHTEENPKFLHVFHHKNENGSMSSHLHDKLVVANASSHKIQSAVLAEEDRLEVAACILRTAVPLVKRKEQSRLQRTTPNAQALQGHVAEDEDFLGAFDPPLPPMSETCWNLDEDNPILHRELFLKWVMGRYMMWKPKVLKIASAEDCREFFRLPSMPIPSPWPSSIRELKLPSPTCWRDHKPWQFPAFVLLAFLKKRSKANKLVTINALFVKETLRVLREMEIAWQNMDASSRWFRLKNNDTKMDWVPETAVTLLNALYPSDNVHEPESESDF</sequence>
<evidence type="ECO:0000313" key="3">
    <source>
        <dbReference type="EMBL" id="RDK41619.1"/>
    </source>
</evidence>
<proteinExistence type="predicted"/>
<dbReference type="EMBL" id="KZ851855">
    <property type="protein sequence ID" value="RDK41619.1"/>
    <property type="molecule type" value="Genomic_DNA"/>
</dbReference>
<dbReference type="Proteomes" id="UP000254937">
    <property type="component" value="Unassembled WGS sequence"/>
</dbReference>
<accession>A0A370PHD9</accession>